<evidence type="ECO:0000313" key="2">
    <source>
        <dbReference type="Proteomes" id="UP000676336"/>
    </source>
</evidence>
<sequence>NPSAIYTISSADRWILHNCENNECYLDIRSNANKHQINLAKMQINLSQ</sequence>
<dbReference type="Proteomes" id="UP000676336">
    <property type="component" value="Unassembled WGS sequence"/>
</dbReference>
<name>A0A8S3JBN7_9BILA</name>
<reference evidence="1" key="1">
    <citation type="submission" date="2021-02" db="EMBL/GenBank/DDBJ databases">
        <authorList>
            <person name="Nowell W R."/>
        </authorList>
    </citation>
    <scope>NUCLEOTIDE SEQUENCE</scope>
</reference>
<comment type="caution">
    <text evidence="1">The sequence shown here is derived from an EMBL/GenBank/DDBJ whole genome shotgun (WGS) entry which is preliminary data.</text>
</comment>
<proteinExistence type="predicted"/>
<dbReference type="AlphaFoldDB" id="A0A8S3JBN7"/>
<feature type="non-terminal residue" evidence="1">
    <location>
        <position position="1"/>
    </location>
</feature>
<protein>
    <submittedName>
        <fullName evidence="1">Uncharacterized protein</fullName>
    </submittedName>
</protein>
<dbReference type="EMBL" id="CAJOBI010344511">
    <property type="protein sequence ID" value="CAF5216727.1"/>
    <property type="molecule type" value="Genomic_DNA"/>
</dbReference>
<gene>
    <name evidence="1" type="ORF">SMN809_LOCUS80160</name>
</gene>
<organism evidence="1 2">
    <name type="scientific">Rotaria magnacalcarata</name>
    <dbReference type="NCBI Taxonomy" id="392030"/>
    <lineage>
        <taxon>Eukaryota</taxon>
        <taxon>Metazoa</taxon>
        <taxon>Spiralia</taxon>
        <taxon>Gnathifera</taxon>
        <taxon>Rotifera</taxon>
        <taxon>Eurotatoria</taxon>
        <taxon>Bdelloidea</taxon>
        <taxon>Philodinida</taxon>
        <taxon>Philodinidae</taxon>
        <taxon>Rotaria</taxon>
    </lineage>
</organism>
<evidence type="ECO:0000313" key="1">
    <source>
        <dbReference type="EMBL" id="CAF5216727.1"/>
    </source>
</evidence>
<accession>A0A8S3JBN7</accession>